<evidence type="ECO:0000313" key="3">
    <source>
        <dbReference type="EMBL" id="MYZ49806.1"/>
    </source>
</evidence>
<dbReference type="Pfam" id="PF07992">
    <property type="entry name" value="Pyr_redox_2"/>
    <property type="match status" value="1"/>
</dbReference>
<dbReference type="Gene3D" id="3.10.20.440">
    <property type="entry name" value="2Fe-2S iron-sulphur cluster binding domain, sarcosine oxidase, alpha subunit, N-terminal domain"/>
    <property type="match status" value="1"/>
</dbReference>
<dbReference type="Proteomes" id="UP000773614">
    <property type="component" value="Unassembled WGS sequence"/>
</dbReference>
<keyword evidence="4" id="KW-1185">Reference proteome</keyword>
<dbReference type="SUPFAM" id="SSF51905">
    <property type="entry name" value="FAD/NAD(P)-binding domain"/>
    <property type="match status" value="1"/>
</dbReference>
<dbReference type="Gene3D" id="3.50.50.60">
    <property type="entry name" value="FAD/NAD(P)-binding domain"/>
    <property type="match status" value="1"/>
</dbReference>
<evidence type="ECO:0000256" key="1">
    <source>
        <dbReference type="ARBA" id="ARBA00023002"/>
    </source>
</evidence>
<dbReference type="InterPro" id="IPR051691">
    <property type="entry name" value="Metab_Enz_Cyan_OpOx_G3PDH"/>
</dbReference>
<protein>
    <submittedName>
        <fullName evidence="3">FAD-dependent oxidoreductase</fullName>
    </submittedName>
</protein>
<dbReference type="RefSeq" id="WP_161142146.1">
    <property type="nucleotide sequence ID" value="NZ_SPKJ01000097.1"/>
</dbReference>
<dbReference type="PANTHER" id="PTHR42949:SF3">
    <property type="entry name" value="ANAEROBIC GLYCEROL-3-PHOSPHATE DEHYDROGENASE SUBUNIT B"/>
    <property type="match status" value="1"/>
</dbReference>
<reference evidence="3" key="1">
    <citation type="submission" date="2019-03" db="EMBL/GenBank/DDBJ databases">
        <title>Afifella sp. nov., isolated from activated sludge.</title>
        <authorList>
            <person name="Li Q."/>
            <person name="Liu Y."/>
        </authorList>
    </citation>
    <scope>NUCLEOTIDE SEQUENCE</scope>
    <source>
        <strain evidence="3">L72</strain>
    </source>
</reference>
<feature type="non-terminal residue" evidence="3">
    <location>
        <position position="435"/>
    </location>
</feature>
<sequence length="435" mass="45505">MTGQTNRLPTGGLIDRGRTIRFSFDGRSYAGHPGDTLASALLANGEPMVARSFKYHRPRGILGAGSEDPAALVEIVGEGGVRDPNTRATEQEIYDGLVARAQNCWPSLRHDLNAVNDLLAPFLPAGFYYKTFKGPPASWMFFEPFIRRAAGLGHAPEGADPDGYESVNRHCDVLVIGGGAAGLSAALAAGRAGARVILAEETAALGGRLLGIDPAAVAIDGKAPAEWIAGVRAALGEMAEVSVLTRTAAIGYYGQNFVALCEAVTDHLPPAKRPLRLPRQRLWRVRAKEVVLATGALERPIAFHGNDRPGIMLAGAVATYIHRYGVLPGRRVAVLANNDSGWHAAFDIAAAGAAVVAIVDVRSEIAPPFLAEAARRGIPIHASATVTGTEGRRRIRSISVAPLAGSGGAVRIGCDLLAVAGGYAPSVALFSQSRG</sequence>
<dbReference type="InterPro" id="IPR036188">
    <property type="entry name" value="FAD/NAD-bd_sf"/>
</dbReference>
<dbReference type="AlphaFoldDB" id="A0A964WV55"/>
<name>A0A964WV55_9HYPH</name>
<dbReference type="OrthoDB" id="5287468at2"/>
<dbReference type="InterPro" id="IPR042204">
    <property type="entry name" value="2Fe-2S-bd_N"/>
</dbReference>
<dbReference type="PANTHER" id="PTHR42949">
    <property type="entry name" value="ANAEROBIC GLYCEROL-3-PHOSPHATE DEHYDROGENASE SUBUNIT B"/>
    <property type="match status" value="1"/>
</dbReference>
<organism evidence="3 4">
    <name type="scientific">Propylenella binzhouense</name>
    <dbReference type="NCBI Taxonomy" id="2555902"/>
    <lineage>
        <taxon>Bacteria</taxon>
        <taxon>Pseudomonadati</taxon>
        <taxon>Pseudomonadota</taxon>
        <taxon>Alphaproteobacteria</taxon>
        <taxon>Hyphomicrobiales</taxon>
        <taxon>Propylenellaceae</taxon>
        <taxon>Propylenella</taxon>
    </lineage>
</organism>
<dbReference type="PRINTS" id="PR00368">
    <property type="entry name" value="FADPNR"/>
</dbReference>
<accession>A0A964WV55</accession>
<evidence type="ECO:0000313" key="4">
    <source>
        <dbReference type="Proteomes" id="UP000773614"/>
    </source>
</evidence>
<feature type="domain" description="FAD/NAD(P)-binding" evidence="2">
    <location>
        <begin position="172"/>
        <end position="431"/>
    </location>
</feature>
<dbReference type="PRINTS" id="PR00469">
    <property type="entry name" value="PNDRDTASEII"/>
</dbReference>
<gene>
    <name evidence="3" type="ORF">E4O86_19035</name>
</gene>
<comment type="caution">
    <text evidence="3">The sequence shown here is derived from an EMBL/GenBank/DDBJ whole genome shotgun (WGS) entry which is preliminary data.</text>
</comment>
<dbReference type="EMBL" id="SPKJ01000097">
    <property type="protein sequence ID" value="MYZ49806.1"/>
    <property type="molecule type" value="Genomic_DNA"/>
</dbReference>
<dbReference type="Pfam" id="PF13510">
    <property type="entry name" value="Fer2_4"/>
    <property type="match status" value="1"/>
</dbReference>
<dbReference type="GO" id="GO:0016491">
    <property type="term" value="F:oxidoreductase activity"/>
    <property type="evidence" value="ECO:0007669"/>
    <property type="project" value="UniProtKB-KW"/>
</dbReference>
<dbReference type="InterPro" id="IPR023753">
    <property type="entry name" value="FAD/NAD-binding_dom"/>
</dbReference>
<proteinExistence type="predicted"/>
<keyword evidence="1" id="KW-0560">Oxidoreductase</keyword>
<evidence type="ECO:0000259" key="2">
    <source>
        <dbReference type="Pfam" id="PF07992"/>
    </source>
</evidence>